<dbReference type="PROSITE" id="PS51257">
    <property type="entry name" value="PROKAR_LIPOPROTEIN"/>
    <property type="match status" value="1"/>
</dbReference>
<gene>
    <name evidence="3" type="ORF">V3330_05920</name>
</gene>
<dbReference type="InterPro" id="IPR039563">
    <property type="entry name" value="Peptidase_C39_single_dom"/>
</dbReference>
<dbReference type="Gene3D" id="3.90.70.10">
    <property type="entry name" value="Cysteine proteinases"/>
    <property type="match status" value="1"/>
</dbReference>
<reference evidence="3 4" key="1">
    <citation type="submission" date="2024-02" db="EMBL/GenBank/DDBJ databases">
        <title>A novel Wenzhouxiangellaceae bacterium, isolated from coastal sediments.</title>
        <authorList>
            <person name="Du Z.-J."/>
            <person name="Ye Y.-Q."/>
            <person name="Zhang X.-Y."/>
        </authorList>
    </citation>
    <scope>NUCLEOTIDE SEQUENCE [LARGE SCALE GENOMIC DNA]</scope>
    <source>
        <strain evidence="3 4">CH-27</strain>
    </source>
</reference>
<feature type="compositionally biased region" description="Basic and acidic residues" evidence="1">
    <location>
        <begin position="317"/>
        <end position="326"/>
    </location>
</feature>
<dbReference type="CDD" id="cd02549">
    <property type="entry name" value="Peptidase_C39A"/>
    <property type="match status" value="1"/>
</dbReference>
<dbReference type="NCBIfam" id="NF033920">
    <property type="entry name" value="C39_PA2778_fam"/>
    <property type="match status" value="1"/>
</dbReference>
<feature type="domain" description="Peptidase C39-like" evidence="2">
    <location>
        <begin position="33"/>
        <end position="143"/>
    </location>
</feature>
<dbReference type="InterPro" id="IPR011990">
    <property type="entry name" value="TPR-like_helical_dom_sf"/>
</dbReference>
<dbReference type="Pfam" id="PF14559">
    <property type="entry name" value="TPR_19"/>
    <property type="match status" value="1"/>
</dbReference>
<dbReference type="Pfam" id="PF13529">
    <property type="entry name" value="Peptidase_C39_2"/>
    <property type="match status" value="1"/>
</dbReference>
<name>A0AAW9RB62_9GAMM</name>
<sequence>MRLGAALLVLGIVLGGCVSTRPPLRSAPVELTDVPFFAQTAYQCGPAALATVLNDSGLDILPADITSDVFIPDRKGSLQIELVAAARRHGRLPYLIEGDVEALLTELEAGRPVLVLQNLAFRRWPKWHYAVVVGYLPGRDRFVLRSGRKERRQTPTGLFAHRWSLADSWGFVVLDEGELPASASADGWVRTLAASEGRIDPEFARAGYEAGLARWPDNPLLLFAAANFHYGSGDQAGALKLYRHVLELEPAHPAARNNLANLLLERGCVTQARLEIDRALADLPADDPLRPALEDTRNEARAADEGSAECRQVEPGSDGKPEDAWQ</sequence>
<dbReference type="AlphaFoldDB" id="A0AAW9RB62"/>
<evidence type="ECO:0000259" key="2">
    <source>
        <dbReference type="Pfam" id="PF13529"/>
    </source>
</evidence>
<keyword evidence="4" id="KW-1185">Reference proteome</keyword>
<dbReference type="EMBL" id="JAZHOG010000003">
    <property type="protein sequence ID" value="MEJ8567157.1"/>
    <property type="molecule type" value="Genomic_DNA"/>
</dbReference>
<comment type="caution">
    <text evidence="3">The sequence shown here is derived from an EMBL/GenBank/DDBJ whole genome shotgun (WGS) entry which is preliminary data.</text>
</comment>
<protein>
    <submittedName>
        <fullName evidence="3">PA2778 family cysteine peptidase</fullName>
    </submittedName>
</protein>
<accession>A0AAW9RB62</accession>
<dbReference type="RefSeq" id="WP_354694473.1">
    <property type="nucleotide sequence ID" value="NZ_JAZHOG010000003.1"/>
</dbReference>
<proteinExistence type="predicted"/>
<dbReference type="Gene3D" id="1.25.40.10">
    <property type="entry name" value="Tetratricopeptide repeat domain"/>
    <property type="match status" value="1"/>
</dbReference>
<evidence type="ECO:0000313" key="4">
    <source>
        <dbReference type="Proteomes" id="UP001359886"/>
    </source>
</evidence>
<dbReference type="InterPro" id="IPR039564">
    <property type="entry name" value="Peptidase_C39-like"/>
</dbReference>
<evidence type="ECO:0000313" key="3">
    <source>
        <dbReference type="EMBL" id="MEJ8567157.1"/>
    </source>
</evidence>
<dbReference type="SUPFAM" id="SSF48452">
    <property type="entry name" value="TPR-like"/>
    <property type="match status" value="1"/>
</dbReference>
<feature type="compositionally biased region" description="Basic and acidic residues" evidence="1">
    <location>
        <begin position="287"/>
        <end position="304"/>
    </location>
</feature>
<organism evidence="3 4">
    <name type="scientific">Elongatibacter sediminis</name>
    <dbReference type="NCBI Taxonomy" id="3119006"/>
    <lineage>
        <taxon>Bacteria</taxon>
        <taxon>Pseudomonadati</taxon>
        <taxon>Pseudomonadota</taxon>
        <taxon>Gammaproteobacteria</taxon>
        <taxon>Chromatiales</taxon>
        <taxon>Wenzhouxiangellaceae</taxon>
        <taxon>Elongatibacter</taxon>
    </lineage>
</organism>
<evidence type="ECO:0000256" key="1">
    <source>
        <dbReference type="SAM" id="MobiDB-lite"/>
    </source>
</evidence>
<feature type="region of interest" description="Disordered" evidence="1">
    <location>
        <begin position="285"/>
        <end position="326"/>
    </location>
</feature>
<dbReference type="Proteomes" id="UP001359886">
    <property type="component" value="Unassembled WGS sequence"/>
</dbReference>